<evidence type="ECO:0000313" key="2">
    <source>
        <dbReference type="EMBL" id="CAE0668391.1"/>
    </source>
</evidence>
<dbReference type="AlphaFoldDB" id="A0A7S3Z125"/>
<feature type="signal peptide" evidence="1">
    <location>
        <begin position="1"/>
        <end position="21"/>
    </location>
</feature>
<evidence type="ECO:0000256" key="1">
    <source>
        <dbReference type="SAM" id="SignalP"/>
    </source>
</evidence>
<reference evidence="2" key="1">
    <citation type="submission" date="2021-01" db="EMBL/GenBank/DDBJ databases">
        <authorList>
            <person name="Corre E."/>
            <person name="Pelletier E."/>
            <person name="Niang G."/>
            <person name="Scheremetjew M."/>
            <person name="Finn R."/>
            <person name="Kale V."/>
            <person name="Holt S."/>
            <person name="Cochrane G."/>
            <person name="Meng A."/>
            <person name="Brown T."/>
            <person name="Cohen L."/>
        </authorList>
    </citation>
    <scope>NUCLEOTIDE SEQUENCE</scope>
    <source>
        <strain evidence="2">CCCM811</strain>
    </source>
</reference>
<name>A0A7S3Z125_9EUKA</name>
<gene>
    <name evidence="2" type="ORF">LGLO00237_LOCUS20015</name>
</gene>
<dbReference type="SUPFAM" id="SSF158745">
    <property type="entry name" value="LanC-like"/>
    <property type="match status" value="1"/>
</dbReference>
<dbReference type="InterPro" id="IPR012341">
    <property type="entry name" value="6hp_glycosidase-like_sf"/>
</dbReference>
<dbReference type="PANTHER" id="PTHR12736:SF7">
    <property type="entry name" value="LANC-LIKE PROTEIN 3"/>
    <property type="match status" value="1"/>
</dbReference>
<protein>
    <submittedName>
        <fullName evidence="2">Uncharacterized protein</fullName>
    </submittedName>
</protein>
<sequence length="391" mass="43784">MSHSTARILLLILLLSVASSAENTKDSEAIDRTSFRRNNKRAIPQLLHEQVVMTRCDPESGLNGLAGVVKNNEEDDGGKLAVEIPHFPHLVKMLRRHLRPLHKSHLFEPGDEVQVVDFAPLPMLQGQIGRVTTYPEPQTGVVSVKFPVRVFPYHMHPSQLKLIIPECTPEILRRQHVDEKMSQYEEEDYRHWINRIDENFPGGALVRPWRSAAFGLLKKSLASIRRPNEEDGVYRGTLGISLAVWTAFDIADLGTKEERETAYQKILYNHRVSIDSIPGFKLAFLSGRPGALCVRAAVEERLGHPGAVKDTAWECLTLHKKLDACLSPDECDLASGRAGYLYSLAFLRVILNDPTFGSDCALKIVKYLITKGQNNAPTKLNLIPAAPHWAN</sequence>
<accession>A0A7S3Z125</accession>
<dbReference type="GO" id="GO:0031179">
    <property type="term" value="P:peptide modification"/>
    <property type="evidence" value="ECO:0007669"/>
    <property type="project" value="InterPro"/>
</dbReference>
<organism evidence="2">
    <name type="scientific">Lotharella globosa</name>
    <dbReference type="NCBI Taxonomy" id="91324"/>
    <lineage>
        <taxon>Eukaryota</taxon>
        <taxon>Sar</taxon>
        <taxon>Rhizaria</taxon>
        <taxon>Cercozoa</taxon>
        <taxon>Chlorarachniophyceae</taxon>
        <taxon>Lotharella</taxon>
    </lineage>
</organism>
<dbReference type="Pfam" id="PF05147">
    <property type="entry name" value="LANC_like"/>
    <property type="match status" value="1"/>
</dbReference>
<dbReference type="GO" id="GO:0005886">
    <property type="term" value="C:plasma membrane"/>
    <property type="evidence" value="ECO:0007669"/>
    <property type="project" value="TreeGrafter"/>
</dbReference>
<dbReference type="EMBL" id="HBIV01027965">
    <property type="protein sequence ID" value="CAE0668391.1"/>
    <property type="molecule type" value="Transcribed_RNA"/>
</dbReference>
<dbReference type="Gene3D" id="1.50.10.10">
    <property type="match status" value="1"/>
</dbReference>
<dbReference type="InterPro" id="IPR007822">
    <property type="entry name" value="LANC-like"/>
</dbReference>
<dbReference type="PANTHER" id="PTHR12736">
    <property type="entry name" value="LANC-LIKE PROTEIN"/>
    <property type="match status" value="1"/>
</dbReference>
<keyword evidence="1" id="KW-0732">Signal</keyword>
<dbReference type="GO" id="GO:0005975">
    <property type="term" value="P:carbohydrate metabolic process"/>
    <property type="evidence" value="ECO:0007669"/>
    <property type="project" value="InterPro"/>
</dbReference>
<feature type="chain" id="PRO_5030834820" evidence="1">
    <location>
        <begin position="22"/>
        <end position="391"/>
    </location>
</feature>
<proteinExistence type="predicted"/>